<proteinExistence type="predicted"/>
<protein>
    <submittedName>
        <fullName evidence="2">Uncharacterized protein</fullName>
    </submittedName>
</protein>
<dbReference type="GeneID" id="36341407"/>
<sequence>MEVRQWNVVGNGRSVGTDPGRGSSQLAELERLNTFLRNDFKVGKTGFCFGPPQQDFRGRLQCVEIWSHFAAVSPAELDMCSVAISQHPSVVSLDILLYRQEELCIWDRRLITPFERTHEIALSTLDFVVLPPSWCQAGCESAPTSLDDLLGNYVSYLERSLAAVSS</sequence>
<dbReference type="RefSeq" id="XP_024350637.1">
    <property type="nucleotide sequence ID" value="XM_024494941.1"/>
</dbReference>
<dbReference type="Proteomes" id="UP000019149">
    <property type="component" value="Unassembled WGS sequence"/>
</dbReference>
<feature type="region of interest" description="Disordered" evidence="1">
    <location>
        <begin position="1"/>
        <end position="22"/>
    </location>
</feature>
<dbReference type="KEGG" id="egl:EGR_05692"/>
<dbReference type="CTD" id="36341407"/>
<evidence type="ECO:0000256" key="1">
    <source>
        <dbReference type="SAM" id="MobiDB-lite"/>
    </source>
</evidence>
<comment type="caution">
    <text evidence="2">The sequence shown here is derived from an EMBL/GenBank/DDBJ whole genome shotgun (WGS) entry which is preliminary data.</text>
</comment>
<gene>
    <name evidence="2" type="ORF">EGR_05692</name>
</gene>
<evidence type="ECO:0000313" key="2">
    <source>
        <dbReference type="EMBL" id="EUB59441.1"/>
    </source>
</evidence>
<reference evidence="2 3" key="1">
    <citation type="journal article" date="2013" name="Nat. Genet.">
        <title>The genome of the hydatid tapeworm Echinococcus granulosus.</title>
        <authorList>
            <person name="Zheng H."/>
            <person name="Zhang W."/>
            <person name="Zhang L."/>
            <person name="Zhang Z."/>
            <person name="Li J."/>
            <person name="Lu G."/>
            <person name="Zhu Y."/>
            <person name="Wang Y."/>
            <person name="Huang Y."/>
            <person name="Liu J."/>
            <person name="Kang H."/>
            <person name="Chen J."/>
            <person name="Wang L."/>
            <person name="Chen A."/>
            <person name="Yu S."/>
            <person name="Gao Z."/>
            <person name="Jin L."/>
            <person name="Gu W."/>
            <person name="Wang Z."/>
            <person name="Zhao L."/>
            <person name="Shi B."/>
            <person name="Wen H."/>
            <person name="Lin R."/>
            <person name="Jones M.K."/>
            <person name="Brejova B."/>
            <person name="Vinar T."/>
            <person name="Zhao G."/>
            <person name="McManus D.P."/>
            <person name="Chen Z."/>
            <person name="Zhou Y."/>
            <person name="Wang S."/>
        </authorList>
    </citation>
    <scope>NUCLEOTIDE SEQUENCE [LARGE SCALE GENOMIC DNA]</scope>
</reference>
<name>W6UF09_ECHGR</name>
<evidence type="ECO:0000313" key="3">
    <source>
        <dbReference type="Proteomes" id="UP000019149"/>
    </source>
</evidence>
<accession>W6UF09</accession>
<organism evidence="2 3">
    <name type="scientific">Echinococcus granulosus</name>
    <name type="common">Hydatid tapeworm</name>
    <dbReference type="NCBI Taxonomy" id="6210"/>
    <lineage>
        <taxon>Eukaryota</taxon>
        <taxon>Metazoa</taxon>
        <taxon>Spiralia</taxon>
        <taxon>Lophotrochozoa</taxon>
        <taxon>Platyhelminthes</taxon>
        <taxon>Cestoda</taxon>
        <taxon>Eucestoda</taxon>
        <taxon>Cyclophyllidea</taxon>
        <taxon>Taeniidae</taxon>
        <taxon>Echinococcus</taxon>
        <taxon>Echinococcus granulosus group</taxon>
    </lineage>
</organism>
<dbReference type="AlphaFoldDB" id="W6UF09"/>
<keyword evidence="3" id="KW-1185">Reference proteome</keyword>
<dbReference type="EMBL" id="APAU02000044">
    <property type="protein sequence ID" value="EUB59441.1"/>
    <property type="molecule type" value="Genomic_DNA"/>
</dbReference>